<protein>
    <recommendedName>
        <fullName evidence="4">ABC transporter permease</fullName>
    </recommendedName>
</protein>
<keyword evidence="3" id="KW-1185">Reference proteome</keyword>
<evidence type="ECO:0008006" key="4">
    <source>
        <dbReference type="Google" id="ProtNLM"/>
    </source>
</evidence>
<accession>A0ABW4CMK0</accession>
<comment type="caution">
    <text evidence="2">The sequence shown here is derived from an EMBL/GenBank/DDBJ whole genome shotgun (WGS) entry which is preliminary data.</text>
</comment>
<feature type="transmembrane region" description="Helical" evidence="1">
    <location>
        <begin position="157"/>
        <end position="178"/>
    </location>
</feature>
<keyword evidence="1" id="KW-1133">Transmembrane helix</keyword>
<evidence type="ECO:0000313" key="3">
    <source>
        <dbReference type="Proteomes" id="UP001597192"/>
    </source>
</evidence>
<keyword evidence="1" id="KW-0812">Transmembrane</keyword>
<evidence type="ECO:0000313" key="2">
    <source>
        <dbReference type="EMBL" id="MFD1431567.1"/>
    </source>
</evidence>
<feature type="transmembrane region" description="Helical" evidence="1">
    <location>
        <begin position="94"/>
        <end position="112"/>
    </location>
</feature>
<reference evidence="3" key="1">
    <citation type="journal article" date="2019" name="Int. J. Syst. Evol. Microbiol.">
        <title>The Global Catalogue of Microorganisms (GCM) 10K type strain sequencing project: providing services to taxonomists for standard genome sequencing and annotation.</title>
        <authorList>
            <consortium name="The Broad Institute Genomics Platform"/>
            <consortium name="The Broad Institute Genome Sequencing Center for Infectious Disease"/>
            <person name="Wu L."/>
            <person name="Ma J."/>
        </authorList>
    </citation>
    <scope>NUCLEOTIDE SEQUENCE [LARGE SCALE GENOMIC DNA]</scope>
    <source>
        <strain evidence="3">CCM 8947</strain>
    </source>
</reference>
<dbReference type="Proteomes" id="UP001597192">
    <property type="component" value="Unassembled WGS sequence"/>
</dbReference>
<evidence type="ECO:0000256" key="1">
    <source>
        <dbReference type="SAM" id="Phobius"/>
    </source>
</evidence>
<keyword evidence="1" id="KW-0472">Membrane</keyword>
<proteinExistence type="predicted"/>
<dbReference type="EMBL" id="JBHTOG010000011">
    <property type="protein sequence ID" value="MFD1431567.1"/>
    <property type="molecule type" value="Genomic_DNA"/>
</dbReference>
<name>A0ABW4CMK0_9LACO</name>
<sequence>MTFYSKKRYTRWLIVAASTLALVFITQDGKFFTYSFSSYCVASGSFANAYSSIIMFALIWIPFLALMLANNGMSILEIGARHSRMSVVIGRLQILAKISLHLCLIGTLIQLIPTMVFLREPLYTASMAISPFFLRFQLLLIVGAVQLTVVSRTHKAIAGVFSAILLGGGIVYLSTGILGKSLNQARFLFPLFNVGLSIQLGLVLLACLFVVIAIFIMVVEREDFL</sequence>
<dbReference type="RefSeq" id="WP_125696899.1">
    <property type="nucleotide sequence ID" value="NZ_JBHTOG010000011.1"/>
</dbReference>
<feature type="transmembrane region" description="Helical" evidence="1">
    <location>
        <begin position="198"/>
        <end position="219"/>
    </location>
</feature>
<organism evidence="2 3">
    <name type="scientific">Lacticaseibacillus yichunensis</name>
    <dbReference type="NCBI Taxonomy" id="2486015"/>
    <lineage>
        <taxon>Bacteria</taxon>
        <taxon>Bacillati</taxon>
        <taxon>Bacillota</taxon>
        <taxon>Bacilli</taxon>
        <taxon>Lactobacillales</taxon>
        <taxon>Lactobacillaceae</taxon>
        <taxon>Lacticaseibacillus</taxon>
    </lineage>
</organism>
<feature type="transmembrane region" description="Helical" evidence="1">
    <location>
        <begin position="132"/>
        <end position="150"/>
    </location>
</feature>
<gene>
    <name evidence="2" type="ORF">ACFQ47_02550</name>
</gene>
<feature type="transmembrane region" description="Helical" evidence="1">
    <location>
        <begin position="52"/>
        <end position="73"/>
    </location>
</feature>